<dbReference type="InterPro" id="IPR012337">
    <property type="entry name" value="RNaseH-like_sf"/>
</dbReference>
<dbReference type="Pfam" id="PF07733">
    <property type="entry name" value="DNA_pol3_alpha"/>
    <property type="match status" value="2"/>
</dbReference>
<dbReference type="Gene3D" id="3.30.1900.20">
    <property type="match status" value="1"/>
</dbReference>
<reference evidence="14" key="2">
    <citation type="journal article" date="2021" name="PeerJ">
        <title>Extensive microbial diversity within the chicken gut microbiome revealed by metagenomics and culture.</title>
        <authorList>
            <person name="Gilroy R."/>
            <person name="Ravi A."/>
            <person name="Getino M."/>
            <person name="Pursley I."/>
            <person name="Horton D.L."/>
            <person name="Alikhan N.F."/>
            <person name="Baker D."/>
            <person name="Gharbi K."/>
            <person name="Hall N."/>
            <person name="Watson M."/>
            <person name="Adriaenssens E.M."/>
            <person name="Foster-Nyarko E."/>
            <person name="Jarju S."/>
            <person name="Secka A."/>
            <person name="Antonio M."/>
            <person name="Oren A."/>
            <person name="Chaudhuri R.R."/>
            <person name="La Ragione R."/>
            <person name="Hildebrand F."/>
            <person name="Pallen M.J."/>
        </authorList>
    </citation>
    <scope>NUCLEOTIDE SEQUENCE</scope>
    <source>
        <strain evidence="14">ChiGjej1B1-22543</strain>
    </source>
</reference>
<evidence type="ECO:0000259" key="12">
    <source>
        <dbReference type="SMART" id="SM00479"/>
    </source>
</evidence>
<feature type="domain" description="Polymerase/histidinol phosphatase N-terminal" evidence="13">
    <location>
        <begin position="303"/>
        <end position="370"/>
    </location>
</feature>
<dbReference type="Gene3D" id="6.10.140.1510">
    <property type="match status" value="1"/>
</dbReference>
<dbReference type="PANTHER" id="PTHR32294:SF5">
    <property type="entry name" value="DNA POLYMERASE III POLC-TYPE"/>
    <property type="match status" value="1"/>
</dbReference>
<evidence type="ECO:0000256" key="9">
    <source>
        <dbReference type="ARBA" id="ARBA00022932"/>
    </source>
</evidence>
<evidence type="ECO:0000256" key="6">
    <source>
        <dbReference type="ARBA" id="ARBA00022722"/>
    </source>
</evidence>
<comment type="subcellular location">
    <subcellularLocation>
        <location evidence="11">Cytoplasm</location>
    </subcellularLocation>
</comment>
<dbReference type="Pfam" id="PF14579">
    <property type="entry name" value="HHH_6"/>
    <property type="match status" value="1"/>
</dbReference>
<evidence type="ECO:0000256" key="4">
    <source>
        <dbReference type="ARBA" id="ARBA00022695"/>
    </source>
</evidence>
<keyword evidence="4 11" id="KW-0548">Nucleotidyltransferase</keyword>
<keyword evidence="7 11" id="KW-0378">Hydrolase</keyword>
<dbReference type="InterPro" id="IPR013520">
    <property type="entry name" value="Ribonucl_H"/>
</dbReference>
<accession>A0A9D1S1P1</accession>
<keyword evidence="5 11" id="KW-0235">DNA replication</keyword>
<evidence type="ECO:0000256" key="3">
    <source>
        <dbReference type="ARBA" id="ARBA00022679"/>
    </source>
</evidence>
<dbReference type="NCBIfam" id="NF001688">
    <property type="entry name" value="PRK00448.1"/>
    <property type="match status" value="1"/>
</dbReference>
<evidence type="ECO:0000256" key="1">
    <source>
        <dbReference type="ARBA" id="ARBA00003452"/>
    </source>
</evidence>
<dbReference type="Pfam" id="PF02811">
    <property type="entry name" value="PHP"/>
    <property type="match status" value="1"/>
</dbReference>
<dbReference type="EC" id="2.7.7.7" evidence="11"/>
<dbReference type="EMBL" id="DVMV01000008">
    <property type="protein sequence ID" value="HIU44839.1"/>
    <property type="molecule type" value="Genomic_DNA"/>
</dbReference>
<dbReference type="GO" id="GO:0003887">
    <property type="term" value="F:DNA-directed DNA polymerase activity"/>
    <property type="evidence" value="ECO:0007669"/>
    <property type="project" value="UniProtKB-UniRule"/>
</dbReference>
<evidence type="ECO:0000259" key="13">
    <source>
        <dbReference type="SMART" id="SM00481"/>
    </source>
</evidence>
<dbReference type="CDD" id="cd06127">
    <property type="entry name" value="DEDDh"/>
    <property type="match status" value="1"/>
</dbReference>
<dbReference type="NCBIfam" id="TIGR00573">
    <property type="entry name" value="dnaq"/>
    <property type="match status" value="1"/>
</dbReference>
<dbReference type="SMART" id="SM00481">
    <property type="entry name" value="POLIIIAc"/>
    <property type="match status" value="1"/>
</dbReference>
<dbReference type="SUPFAM" id="SSF53098">
    <property type="entry name" value="Ribonuclease H-like"/>
    <property type="match status" value="1"/>
</dbReference>
<dbReference type="InterPro" id="IPR044923">
    <property type="entry name" value="PolC_middle_finger_sf"/>
</dbReference>
<dbReference type="FunFam" id="3.30.420.10:FF:000045">
    <property type="entry name" value="3'-5' exonuclease DinG"/>
    <property type="match status" value="1"/>
</dbReference>
<keyword evidence="2 11" id="KW-0963">Cytoplasm</keyword>
<dbReference type="InterPro" id="IPR011708">
    <property type="entry name" value="DNA_pol3_alpha_NTPase_dom"/>
</dbReference>
<dbReference type="Gene3D" id="1.10.150.870">
    <property type="match status" value="1"/>
</dbReference>
<evidence type="ECO:0000256" key="11">
    <source>
        <dbReference type="HAMAP-Rule" id="MF_00356"/>
    </source>
</evidence>
<evidence type="ECO:0000313" key="14">
    <source>
        <dbReference type="EMBL" id="HIU44839.1"/>
    </source>
</evidence>
<dbReference type="Gene3D" id="3.20.20.140">
    <property type="entry name" value="Metal-dependent hydrolases"/>
    <property type="match status" value="2"/>
</dbReference>
<evidence type="ECO:0000256" key="10">
    <source>
        <dbReference type="ARBA" id="ARBA00049244"/>
    </source>
</evidence>
<dbReference type="Proteomes" id="UP000824070">
    <property type="component" value="Unassembled WGS sequence"/>
</dbReference>
<keyword evidence="3 11" id="KW-0808">Transferase</keyword>
<comment type="caution">
    <text evidence="14">The sequence shown here is derived from an EMBL/GenBank/DDBJ whole genome shotgun (WGS) entry which is preliminary data.</text>
</comment>
<feature type="domain" description="Exonuclease" evidence="12">
    <location>
        <begin position="388"/>
        <end position="557"/>
    </location>
</feature>
<dbReference type="InterPro" id="IPR036397">
    <property type="entry name" value="RNaseH_sf"/>
</dbReference>
<dbReference type="InterPro" id="IPR029460">
    <property type="entry name" value="DNAPol_HHH"/>
</dbReference>
<dbReference type="InterPro" id="IPR040982">
    <property type="entry name" value="DNA_pol3_finger"/>
</dbReference>
<dbReference type="GO" id="GO:0005737">
    <property type="term" value="C:cytoplasm"/>
    <property type="evidence" value="ECO:0007669"/>
    <property type="project" value="UniProtKB-SubCell"/>
</dbReference>
<dbReference type="PANTHER" id="PTHR32294">
    <property type="entry name" value="DNA POLYMERASE III SUBUNIT ALPHA"/>
    <property type="match status" value="1"/>
</dbReference>
<dbReference type="HAMAP" id="MF_00356">
    <property type="entry name" value="DNApol_PolC"/>
    <property type="match status" value="1"/>
</dbReference>
<dbReference type="InterPro" id="IPR004013">
    <property type="entry name" value="PHP_dom"/>
</dbReference>
<keyword evidence="9 11" id="KW-0239">DNA-directed DNA polymerase</keyword>
<dbReference type="Pfam" id="PF17657">
    <property type="entry name" value="DNA_pol3_finger"/>
    <property type="match status" value="1"/>
</dbReference>
<evidence type="ECO:0000256" key="7">
    <source>
        <dbReference type="ARBA" id="ARBA00022801"/>
    </source>
</evidence>
<reference evidence="14" key="1">
    <citation type="submission" date="2020-10" db="EMBL/GenBank/DDBJ databases">
        <authorList>
            <person name="Gilroy R."/>
        </authorList>
    </citation>
    <scope>NUCLEOTIDE SEQUENCE</scope>
    <source>
        <strain evidence="14">ChiGjej1B1-22543</strain>
    </source>
</reference>
<dbReference type="SMART" id="SM00479">
    <property type="entry name" value="EXOIII"/>
    <property type="match status" value="1"/>
</dbReference>
<protein>
    <recommendedName>
        <fullName evidence="11">DNA polymerase III PolC-type</fullName>
        <shortName evidence="11">PolIII</shortName>
        <ecNumber evidence="11">2.7.7.7</ecNumber>
    </recommendedName>
</protein>
<gene>
    <name evidence="11" type="primary">polC</name>
    <name evidence="14" type="ORF">IAC52_00865</name>
</gene>
<dbReference type="InterPro" id="IPR003141">
    <property type="entry name" value="Pol/His_phosphatase_N"/>
</dbReference>
<evidence type="ECO:0000313" key="15">
    <source>
        <dbReference type="Proteomes" id="UP000824070"/>
    </source>
</evidence>
<organism evidence="14 15">
    <name type="scientific">Candidatus Alloenteromonas pullicola</name>
    <dbReference type="NCBI Taxonomy" id="2840784"/>
    <lineage>
        <taxon>Bacteria</taxon>
        <taxon>Bacillati</taxon>
        <taxon>Bacillota</taxon>
        <taxon>Bacillota incertae sedis</taxon>
        <taxon>Candidatus Alloenteromonas</taxon>
    </lineage>
</organism>
<dbReference type="GO" id="GO:0008408">
    <property type="term" value="F:3'-5' exonuclease activity"/>
    <property type="evidence" value="ECO:0007669"/>
    <property type="project" value="UniProtKB-UniRule"/>
</dbReference>
<dbReference type="NCBIfam" id="TIGR01405">
    <property type="entry name" value="polC_Gram_pos"/>
    <property type="match status" value="1"/>
</dbReference>
<dbReference type="Gene3D" id="1.10.150.700">
    <property type="entry name" value="PolC, middle finger domain"/>
    <property type="match status" value="1"/>
</dbReference>
<dbReference type="InterPro" id="IPR006054">
    <property type="entry name" value="DnaQ"/>
</dbReference>
<dbReference type="Pfam" id="PF00929">
    <property type="entry name" value="RNase_T"/>
    <property type="match status" value="1"/>
</dbReference>
<dbReference type="GO" id="GO:0003677">
    <property type="term" value="F:DNA binding"/>
    <property type="evidence" value="ECO:0007669"/>
    <property type="project" value="UniProtKB-UniRule"/>
</dbReference>
<comment type="similarity">
    <text evidence="11">Belongs to the DNA polymerase type-C family. PolC subfamily.</text>
</comment>
<keyword evidence="6 11" id="KW-0540">Nuclease</keyword>
<dbReference type="InterPro" id="IPR006308">
    <property type="entry name" value="Pol_III_a_PolC-type_gram_pos"/>
</dbReference>
<evidence type="ECO:0000256" key="2">
    <source>
        <dbReference type="ARBA" id="ARBA00022490"/>
    </source>
</evidence>
<comment type="catalytic activity">
    <reaction evidence="10 11">
        <text>DNA(n) + a 2'-deoxyribonucleoside 5'-triphosphate = DNA(n+1) + diphosphate</text>
        <dbReference type="Rhea" id="RHEA:22508"/>
        <dbReference type="Rhea" id="RHEA-COMP:17339"/>
        <dbReference type="Rhea" id="RHEA-COMP:17340"/>
        <dbReference type="ChEBI" id="CHEBI:33019"/>
        <dbReference type="ChEBI" id="CHEBI:61560"/>
        <dbReference type="ChEBI" id="CHEBI:173112"/>
        <dbReference type="EC" id="2.7.7.7"/>
    </reaction>
</comment>
<dbReference type="GO" id="GO:0006261">
    <property type="term" value="P:DNA-templated DNA replication"/>
    <property type="evidence" value="ECO:0007669"/>
    <property type="project" value="UniProtKB-UniRule"/>
</dbReference>
<name>A0A9D1S1P1_9FIRM</name>
<dbReference type="Gene3D" id="3.30.420.10">
    <property type="entry name" value="Ribonuclease H-like superfamily/Ribonuclease H"/>
    <property type="match status" value="1"/>
</dbReference>
<evidence type="ECO:0000256" key="5">
    <source>
        <dbReference type="ARBA" id="ARBA00022705"/>
    </source>
</evidence>
<comment type="function">
    <text evidence="1 11">Required for replicative DNA synthesis. This DNA polymerase also exhibits 3' to 5' exonuclease activity.</text>
</comment>
<dbReference type="InterPro" id="IPR004805">
    <property type="entry name" value="DnaE2/DnaE/PolC"/>
</dbReference>
<evidence type="ECO:0000256" key="8">
    <source>
        <dbReference type="ARBA" id="ARBA00022839"/>
    </source>
</evidence>
<proteinExistence type="inferred from homology"/>
<dbReference type="CDD" id="cd07435">
    <property type="entry name" value="PHP_PolIIIA_POLC"/>
    <property type="match status" value="1"/>
</dbReference>
<sequence>MQNRMKRFLDSIGIEDFESFDMDFVFIAKDPSNAEQINMAICKKTPWDYGQFSRFFLGLQNVHYRYTIRFSYDQQPTTKDCKDLLEPWGTDQYFGSRPFNVVDGDGLTIDFPSLEFNEGEGFKKDIESFLRFLNYDFKPSYTYSYAVQKKEREEARMRAEQQMLSASREEYLSAKRWQKGNYKKVDRIDELFAMGPCNVEVVGEAYGNIDVRTSKKGRLWASFGIGDDYGAINVRAFEGQGIKDEDINALNAKCNKGKNTFMVRVFGALQEDSRDNLPSITAHKIEFDVSKPMREDPYPRKRVELHLHTNMSMMDALPPMEDYCALAKHMGMEAIGLTDHGVVQAFPAAQRAAKQYGLKIVYGCELYMFDKHQTYVLNPAKTPLKGAKYCVFDTETTGLSTRYDRIIEFAGVIVQDGQIIDRFSQYVNPGMKIPEAASRVNHITDEMVADKPRLEDVMPRILEFMGDSILVAHNATFDIGFINAALKRMGLPDIANPVVDTLPLSHYLFPESSRHTEGAMLRNLGLSTYDESDAHEALYDAEQLSHGWLEIVNHFEKEKPGITHEDLKDLMVEITDENDPDKDHYQAVWKKYNAFCSHLREYHCDVWVKNEQGLSDLYRIVTEGHTTYFSKVPKTPRELIEKYRSNFIVGSACFNSEIFEIARNRTREELVKAMEFYDYIEIQPIENYSYLVDMGRVDGRARLIEILKDIIEAASIAGKKIIATGDCHYLNPDDKILRDIYISTLVPSIGRHPLNPGARANLSFENPDQHFRSTQEMVDSFSAWLDDKDFIEQIVIDNPKEIADSVDVLEPVKDDLFKPDANLPHSSTTLRELCESNFDARYRGNPDPEVQKRIEEVHQRLEKELNGIIDHGYAVTYIIAHHLVKMAHDEPEHYIVGSRGSVGSSFVATMADITEVNPLPPHYLCPHCHYFEWGDKDKYLSGFDLPDKECPMCHHKMVGNGQNIPFETFLGFAADKVPDIDLNFEDESQHKAHNYTKILLGEHNVYRCGTIETVAEKTAYGFAMKFFESKGKNTSDPLFKNYVAYIASRCQGVKKTTGQHPGGIIVVPADHSLFDFTAVQHPANDLSSDWLTTHYDFHSMHDELLKLDILGHVDPMAMRYYRDYTGIPIESIPMNDPKVLSLFTSAKELNMSGNFLGVKTGASALPEFGTDLAQRMLLTAQPKCFNDLLIISGLAHGTNVWSGNAEDLITSGTTDLHGVIGCRDDIMTYLISKGIEPQMAFKIMESVRKGRGLSQEFESAMVAHKVPAFYIESCKKIKYLFPRGHATAYVMMAVRVAYFKLYHPLEFYAVFFSVRCDNYDIKSMVAGYEAVKAKITELQNRQYDRSNPLSDPEQETLATLKIAIEMLQRGYTFSNIDLYRSDAKMFLVDNDKKQLIPPFSCVPRLGLAAAKTIVEARKEGKFLSKEDLLSRTKLSSTNVSDLSDLGVLDGMSERNQMSIFDFI</sequence>
<keyword evidence="8 11" id="KW-0269">Exonuclease</keyword>